<dbReference type="Proteomes" id="UP001642409">
    <property type="component" value="Unassembled WGS sequence"/>
</dbReference>
<evidence type="ECO:0000256" key="3">
    <source>
        <dbReference type="ARBA" id="ARBA00022692"/>
    </source>
</evidence>
<feature type="transmembrane region" description="Helical" evidence="6">
    <location>
        <begin position="203"/>
        <end position="223"/>
    </location>
</feature>
<evidence type="ECO:0000256" key="4">
    <source>
        <dbReference type="ARBA" id="ARBA00022989"/>
    </source>
</evidence>
<evidence type="ECO:0000313" key="7">
    <source>
        <dbReference type="EMBL" id="CAL5970771.1"/>
    </source>
</evidence>
<name>A0ABP1GF70_9EUKA</name>
<protein>
    <submittedName>
        <fullName evidence="7">TspO/MBR-related_protein</fullName>
    </submittedName>
</protein>
<feature type="transmembrane region" description="Helical" evidence="6">
    <location>
        <begin position="107"/>
        <end position="126"/>
    </location>
</feature>
<feature type="transmembrane region" description="Helical" evidence="6">
    <location>
        <begin position="312"/>
        <end position="333"/>
    </location>
</feature>
<evidence type="ECO:0000256" key="2">
    <source>
        <dbReference type="ARBA" id="ARBA00007524"/>
    </source>
</evidence>
<accession>A0ABP1GF70</accession>
<feature type="transmembrane region" description="Helical" evidence="6">
    <location>
        <begin position="272"/>
        <end position="292"/>
    </location>
</feature>
<evidence type="ECO:0000256" key="1">
    <source>
        <dbReference type="ARBA" id="ARBA00004141"/>
    </source>
</evidence>
<dbReference type="EMBL" id="CAXDID020000001">
    <property type="protein sequence ID" value="CAL5970771.1"/>
    <property type="molecule type" value="Genomic_DNA"/>
</dbReference>
<reference evidence="7 8" key="1">
    <citation type="submission" date="2024-07" db="EMBL/GenBank/DDBJ databases">
        <authorList>
            <person name="Akdeniz Z."/>
        </authorList>
    </citation>
    <scope>NUCLEOTIDE SEQUENCE [LARGE SCALE GENOMIC DNA]</scope>
</reference>
<gene>
    <name evidence="7" type="ORF">HINF_LOCUS711</name>
</gene>
<feature type="transmembrane region" description="Helical" evidence="6">
    <location>
        <begin position="178"/>
        <end position="197"/>
    </location>
</feature>
<evidence type="ECO:0000313" key="8">
    <source>
        <dbReference type="Proteomes" id="UP001642409"/>
    </source>
</evidence>
<keyword evidence="5 6" id="KW-0472">Membrane</keyword>
<sequence length="351" mass="40346">MIDRFVYYKRPYLNRSEQLYTALIVLKFIKIHSENLSRFKHRLIGMRIYPFARIIKQTAERYKSEIQTNSEFGRGQVLINWTKTQAATFLSGFAVSDSATPPLQNMFWLKILTGAALIVQFVISYVYRPSDTADNNKSLITPPGVTFALCWAIIYTLQLIQILYVFVKVDEKEKASKVLLLTQTAMSVLNFLWILLFERFKNWVGQMVTIILLYFVLLFHLAYTRTLRRGWDILIKVFGGFYAGWVTQAQMLAILVLSNSIDKSIELDLCRALLILSIIFDVVVTFAFKNGYVCIPQAIAFGLSLSSLADRVLYWAAVVGIVVDAVLVVYQLISEIYSWKRQKNNSHQLLV</sequence>
<feature type="transmembrane region" description="Helical" evidence="6">
    <location>
        <begin position="146"/>
        <end position="166"/>
    </location>
</feature>
<evidence type="ECO:0000256" key="5">
    <source>
        <dbReference type="ARBA" id="ARBA00023136"/>
    </source>
</evidence>
<dbReference type="InterPro" id="IPR004307">
    <property type="entry name" value="TspO_MBR"/>
</dbReference>
<evidence type="ECO:0000256" key="6">
    <source>
        <dbReference type="SAM" id="Phobius"/>
    </source>
</evidence>
<organism evidence="7 8">
    <name type="scientific">Hexamita inflata</name>
    <dbReference type="NCBI Taxonomy" id="28002"/>
    <lineage>
        <taxon>Eukaryota</taxon>
        <taxon>Metamonada</taxon>
        <taxon>Diplomonadida</taxon>
        <taxon>Hexamitidae</taxon>
        <taxon>Hexamitinae</taxon>
        <taxon>Hexamita</taxon>
    </lineage>
</organism>
<keyword evidence="3 6" id="KW-0812">Transmembrane</keyword>
<proteinExistence type="inferred from homology"/>
<keyword evidence="4 6" id="KW-1133">Transmembrane helix</keyword>
<dbReference type="Gene3D" id="1.20.1260.100">
    <property type="entry name" value="TspO/MBR protein"/>
    <property type="match status" value="1"/>
</dbReference>
<dbReference type="Pfam" id="PF03073">
    <property type="entry name" value="TspO_MBR"/>
    <property type="match status" value="1"/>
</dbReference>
<comment type="subcellular location">
    <subcellularLocation>
        <location evidence="1">Membrane</location>
        <topology evidence="1">Multi-pass membrane protein</topology>
    </subcellularLocation>
</comment>
<keyword evidence="8" id="KW-1185">Reference proteome</keyword>
<comment type="caution">
    <text evidence="7">The sequence shown here is derived from an EMBL/GenBank/DDBJ whole genome shotgun (WGS) entry which is preliminary data.</text>
</comment>
<dbReference type="InterPro" id="IPR038330">
    <property type="entry name" value="TspO/MBR-related_sf"/>
</dbReference>
<comment type="similarity">
    <text evidence="2">Belongs to the TspO/BZRP family.</text>
</comment>